<proteinExistence type="predicted"/>
<organism evidence="2 3">
    <name type="scientific">Gemmobacter denitrificans</name>
    <dbReference type="NCBI Taxonomy" id="3123040"/>
    <lineage>
        <taxon>Bacteria</taxon>
        <taxon>Pseudomonadati</taxon>
        <taxon>Pseudomonadota</taxon>
        <taxon>Alphaproteobacteria</taxon>
        <taxon>Rhodobacterales</taxon>
        <taxon>Paracoccaceae</taxon>
        <taxon>Gemmobacter</taxon>
    </lineage>
</organism>
<dbReference type="Pfam" id="PF13550">
    <property type="entry name" value="Phage-tail_3"/>
    <property type="match status" value="1"/>
</dbReference>
<reference evidence="2" key="1">
    <citation type="submission" date="2024-02" db="EMBL/GenBank/DDBJ databases">
        <title>Genome sequences of strain Gemmobacter sp. JM10B15.</title>
        <authorList>
            <person name="Zhang M."/>
        </authorList>
    </citation>
    <scope>NUCLEOTIDE SEQUENCE</scope>
    <source>
        <strain evidence="2">JM10B15</strain>
    </source>
</reference>
<dbReference type="NCBIfam" id="NF040662">
    <property type="entry name" value="attach_TipJ_rel"/>
    <property type="match status" value="1"/>
</dbReference>
<accession>A0ABU8C0P0</accession>
<dbReference type="InterPro" id="IPR032876">
    <property type="entry name" value="J_dom"/>
</dbReference>
<evidence type="ECO:0000313" key="3">
    <source>
        <dbReference type="Proteomes" id="UP001431963"/>
    </source>
</evidence>
<gene>
    <name evidence="2" type="ORF">V6590_20425</name>
</gene>
<evidence type="ECO:0000259" key="1">
    <source>
        <dbReference type="Pfam" id="PF13550"/>
    </source>
</evidence>
<dbReference type="EMBL" id="JBALHR010000031">
    <property type="protein sequence ID" value="MEH7830522.1"/>
    <property type="molecule type" value="Genomic_DNA"/>
</dbReference>
<feature type="domain" description="Tip attachment protein J" evidence="1">
    <location>
        <begin position="687"/>
        <end position="837"/>
    </location>
</feature>
<sequence>MRALCIRLPNPLDPLHRETAVLTRPLRIRRLAPRGDRPVIALLNGRPILRAGWRRRLRHGDTLVFACLPRGRGSNPLRLLASLALMAFAPWAAATLLGTTTALVGTTLLGQLTTFGILMAGQALINTVLPAPKAPSLPTPSPTYSLTAQGNQARIEQPVPVHYGRLLAYPDFAAQPYTEFAGGEQYLYQLLCLGAGEYEVEEIRIEDSPITAFEEIETEIIPPGGGVTLFPTSVVTSVEVSGQELQGAVPVTWLLASGIITVTETGHGRAVGQVVRLDLEGGGGYLSGVYTISAVPSADSWRVNALTGTRACSYRIAAGAASGTLLWTQSGSRITVTQSAHGRAVGAAQLVDFAGAQPDGLYLIDTVPHPDRWTLPAPTSGFAHGTLTATPLGPGLEASWVQGGTTVTVTRPGHGLSAGQSIWLDLSAGDGPVGWRSIATVPGPDSFTLSLGTTGTTGTVRPVLGGATGFVASGPDSRATHLGLDLVLPRGLFGLGSGGRLSDKSLRVIVEARRIDAEGAPLGDWTRIIDKSFTDRSATAIRRSIRHKLTPAGRYAIRAWRHDAKDGDAGVGHEVALFGLRAYLRETEDFAGLTLIAMRMRATNNLSLQASRRVGVIATRKLPVWTGTGWSAPQPTRSIAWAIADAARNPAYGAKLPDSRLDLEALAALDALWAARGDRFDARFDSAGSWWDSVSRIAQAGRARVFLQGGRLRVVRDGAETLPVALFSMRNIVKGSFSIDYAMPTEATADAIEVSYFDSASWSPRRVTARLDGSSAARPAKMEAFGITDRAQALREGLYQAAANRYRRRSVKFDTEMEGFIPSIGDLIAVQHDMPAWGAQAEALDWDAGARVLRISEEPLWGDGPHYVAFRRRNGGVSGPWRVLPGAAPDQLILTETPDMTPDCGGARERTHLAFGPGMLWAALCKVTAVKPKGLHQVSIEAVPDDPSVHSAETGQTASPIRLGSLPRRVTRPRVTGLIARRIPGDNTRVLLAWRPAPGADSYQVEMAEGDDPASADVSWTRVTDTSAAQVAVLLLHAARTMIRVRGLGLAAGDWTAASLGSLIPAMWNTPATPFWTADPNPMWSA</sequence>
<dbReference type="Gene3D" id="2.40.30.20">
    <property type="match status" value="2"/>
</dbReference>
<keyword evidence="3" id="KW-1185">Reference proteome</keyword>
<dbReference type="Proteomes" id="UP001431963">
    <property type="component" value="Unassembled WGS sequence"/>
</dbReference>
<dbReference type="InterPro" id="IPR023366">
    <property type="entry name" value="ATP_synth_asu-like_sf"/>
</dbReference>
<evidence type="ECO:0000313" key="2">
    <source>
        <dbReference type="EMBL" id="MEH7830522.1"/>
    </source>
</evidence>
<comment type="caution">
    <text evidence="2">The sequence shown here is derived from an EMBL/GenBank/DDBJ whole genome shotgun (WGS) entry which is preliminary data.</text>
</comment>
<protein>
    <submittedName>
        <fullName evidence="2">Phage tail protein</fullName>
    </submittedName>
</protein>
<name>A0ABU8C0P0_9RHOB</name>
<dbReference type="RefSeq" id="WP_335425560.1">
    <property type="nucleotide sequence ID" value="NZ_JBALHR010000031.1"/>
</dbReference>